<dbReference type="eggNOG" id="ENOG5030A29">
    <property type="taxonomic scope" value="Bacteria"/>
</dbReference>
<keyword evidence="2" id="KW-1185">Reference proteome</keyword>
<dbReference type="InterPro" id="IPR025013">
    <property type="entry name" value="DUF3907"/>
</dbReference>
<dbReference type="OrthoDB" id="2691359at2"/>
<dbReference type="Pfam" id="PF13047">
    <property type="entry name" value="DUF3907"/>
    <property type="match status" value="1"/>
</dbReference>
<sequence>MNNQMVQSQLEDVRTVLNNSVQRISSYLDQHCLDQMLKEEGSGNEDYYSSLLKALRRLEVFCDEAHDAVHVILKSEVFRKHAAEKTLYGIYHQCIMEFFSPKGDIWYENSRAAYTGKDTITYHHTPPDSFETLIHSLENGFQQLREDLAYYETNYQRKSSPS</sequence>
<comment type="caution">
    <text evidence="1">The sequence shown here is derived from an EMBL/GenBank/DDBJ whole genome shotgun (WGS) entry which is preliminary data.</text>
</comment>
<dbReference type="RefSeq" id="WP_027446830.1">
    <property type="nucleotide sequence ID" value="NZ_AULJ01000041.1"/>
</dbReference>
<reference evidence="1 2" key="1">
    <citation type="submission" date="2013-08" db="EMBL/GenBank/DDBJ databases">
        <authorList>
            <person name="Huang J."/>
            <person name="Wang G."/>
        </authorList>
    </citation>
    <scope>NUCLEOTIDE SEQUENCE [LARGE SCALE GENOMIC DNA]</scope>
    <source>
        <strain evidence="1 2">BH030004</strain>
    </source>
</reference>
<accession>A0A0A5HHZ2</accession>
<name>A0A0A5HHZ2_9BACI</name>
<dbReference type="STRING" id="1385511.GCA_000425225_03213"/>
<dbReference type="Proteomes" id="UP000030403">
    <property type="component" value="Unassembled WGS sequence"/>
</dbReference>
<gene>
    <name evidence="1" type="ORF">N783_02240</name>
</gene>
<evidence type="ECO:0008006" key="3">
    <source>
        <dbReference type="Google" id="ProtNLM"/>
    </source>
</evidence>
<proteinExistence type="predicted"/>
<dbReference type="EMBL" id="AVPF01000126">
    <property type="protein sequence ID" value="KGX83277.1"/>
    <property type="molecule type" value="Genomic_DNA"/>
</dbReference>
<protein>
    <recommendedName>
        <fullName evidence="3">DUF3907 domain-containing protein</fullName>
    </recommendedName>
</protein>
<dbReference type="AlphaFoldDB" id="A0A0A5HHZ2"/>
<evidence type="ECO:0000313" key="2">
    <source>
        <dbReference type="Proteomes" id="UP000030403"/>
    </source>
</evidence>
<evidence type="ECO:0000313" key="1">
    <source>
        <dbReference type="EMBL" id="KGX83277.1"/>
    </source>
</evidence>
<organism evidence="1 2">
    <name type="scientific">Pontibacillus marinus BH030004 = DSM 16465</name>
    <dbReference type="NCBI Taxonomy" id="1385511"/>
    <lineage>
        <taxon>Bacteria</taxon>
        <taxon>Bacillati</taxon>
        <taxon>Bacillota</taxon>
        <taxon>Bacilli</taxon>
        <taxon>Bacillales</taxon>
        <taxon>Bacillaceae</taxon>
        <taxon>Pontibacillus</taxon>
    </lineage>
</organism>